<evidence type="ECO:0000313" key="15">
    <source>
        <dbReference type="Proteomes" id="UP000058925"/>
    </source>
</evidence>
<dbReference type="SUPFAM" id="SSF47384">
    <property type="entry name" value="Homodimeric domain of signal transducing histidine kinase"/>
    <property type="match status" value="1"/>
</dbReference>
<proteinExistence type="predicted"/>
<dbReference type="KEGG" id="taa:NMY3_01835"/>
<evidence type="ECO:0000256" key="11">
    <source>
        <dbReference type="ARBA" id="ARBA00023136"/>
    </source>
</evidence>
<dbReference type="InterPro" id="IPR005467">
    <property type="entry name" value="His_kinase_dom"/>
</dbReference>
<dbReference type="Proteomes" id="UP000058925">
    <property type="component" value="Chromosome"/>
</dbReference>
<dbReference type="EC" id="2.7.13.3" evidence="3"/>
<evidence type="ECO:0000259" key="13">
    <source>
        <dbReference type="PROSITE" id="PS50109"/>
    </source>
</evidence>
<dbReference type="SMART" id="SM00387">
    <property type="entry name" value="HATPase_c"/>
    <property type="match status" value="1"/>
</dbReference>
<gene>
    <name evidence="14" type="primary">pleC_1</name>
    <name evidence="14" type="ORF">NMY3_01835</name>
</gene>
<evidence type="ECO:0000256" key="2">
    <source>
        <dbReference type="ARBA" id="ARBA00004651"/>
    </source>
</evidence>
<keyword evidence="15" id="KW-1185">Reference proteome</keyword>
<dbReference type="CDD" id="cd00075">
    <property type="entry name" value="HATPase"/>
    <property type="match status" value="1"/>
</dbReference>
<feature type="transmembrane region" description="Helical" evidence="12">
    <location>
        <begin position="21"/>
        <end position="46"/>
    </location>
</feature>
<feature type="transmembrane region" description="Helical" evidence="12">
    <location>
        <begin position="349"/>
        <end position="370"/>
    </location>
</feature>
<keyword evidence="4" id="KW-1003">Cell membrane</keyword>
<evidence type="ECO:0000256" key="10">
    <source>
        <dbReference type="ARBA" id="ARBA00023012"/>
    </source>
</evidence>
<evidence type="ECO:0000256" key="6">
    <source>
        <dbReference type="ARBA" id="ARBA00022679"/>
    </source>
</evidence>
<evidence type="ECO:0000313" key="14">
    <source>
        <dbReference type="EMBL" id="ALI36038.1"/>
    </source>
</evidence>
<evidence type="ECO:0000256" key="8">
    <source>
        <dbReference type="ARBA" id="ARBA00022777"/>
    </source>
</evidence>
<dbReference type="Pfam" id="PF02518">
    <property type="entry name" value="HATPase_c"/>
    <property type="match status" value="1"/>
</dbReference>
<dbReference type="InterPro" id="IPR036097">
    <property type="entry name" value="HisK_dim/P_sf"/>
</dbReference>
<sequence length="681" mass="76381">MIEQINYNVLSQNKTLRLADYGKTFVILPILLVSSVILGILSFNYFTQTANQIQELALDDLQTNSEIEVYSISNILQNSIYFVNSNLERIVNSPSITNWNITGIQRLLDLALNSTNYVADGYYLLDRNGTLVTFTGINKEQYAPFKGINLSHRDYFQIPKLNGTLYTSTVIESNDSVPRIYISFPITRSNNTELLDPAVDLQQSRSNSTSFKGVVVASIAAKTLGNFLESQLHPKFNGEIGFLDRDGTIIYSPNQTFIGKDYFGPEFQSFMKTSLKDNEERFNNIIHKALAAESGVDEFSFENSTTTIAYQAVLVPGSQGQENRIGTLFITIPHTLAGDVIGLINAQNLVNFTIILGIASIAIIVTIILLRWNQILKNVVDVKTSQLTDSIAKLEKANEDLQSHDKLQKEFINVAAHELRTPTQAISGNLELVEMTYLPSMLQETSINQDEIAREFRDLVENKEKLVEFRKALISTYRNSQRLEKLVNDILDTSRIEGNRLELHKEFFNLNEKIENVIKDISNKSSNYREPNNPNNPIKIVFEPQQSPINVFADKLRIFEVLSNLLNNAIKFSNGNPIIISAIKSKKNKGISPGFDKEKVEVPYDQDVEIVIVSVIDRGKGIDREILPRLFTKFATKSTQGTGLGLYIAKNIIEAHGGQIWAQDNADGNGATFSFSLPLDL</sequence>
<dbReference type="GO" id="GO:0000155">
    <property type="term" value="F:phosphorelay sensor kinase activity"/>
    <property type="evidence" value="ECO:0007669"/>
    <property type="project" value="InterPro"/>
</dbReference>
<accession>A0A654LX54</accession>
<dbReference type="GO" id="GO:0005886">
    <property type="term" value="C:plasma membrane"/>
    <property type="evidence" value="ECO:0007669"/>
    <property type="project" value="UniProtKB-SubCell"/>
</dbReference>
<name>A0A654LX54_9ARCH</name>
<evidence type="ECO:0000256" key="5">
    <source>
        <dbReference type="ARBA" id="ARBA00022553"/>
    </source>
</evidence>
<organism evidence="14 15">
    <name type="scientific">Candidatus Nitrosocosmicus oleophilus</name>
    <dbReference type="NCBI Taxonomy" id="1353260"/>
    <lineage>
        <taxon>Archaea</taxon>
        <taxon>Nitrososphaerota</taxon>
        <taxon>Nitrososphaeria</taxon>
        <taxon>Nitrososphaerales</taxon>
        <taxon>Nitrososphaeraceae</taxon>
        <taxon>Candidatus Nitrosocosmicus</taxon>
    </lineage>
</organism>
<dbReference type="AlphaFoldDB" id="A0A654LX54"/>
<reference evidence="15" key="1">
    <citation type="submission" date="2015-10" db="EMBL/GenBank/DDBJ databases">
        <title>Niche specialization of a soil ammonia-oxidizing archaeon, Candidatus Nitrosocosmicus oleophilus.</title>
        <authorList>
            <person name="Jung M.-Y."/>
            <person name="Rhee S.-K."/>
        </authorList>
    </citation>
    <scope>NUCLEOTIDE SEQUENCE [LARGE SCALE GENOMIC DNA]</scope>
    <source>
        <strain evidence="15">MY3</strain>
    </source>
</reference>
<dbReference type="InterPro" id="IPR004358">
    <property type="entry name" value="Sig_transdc_His_kin-like_C"/>
</dbReference>
<evidence type="ECO:0000256" key="3">
    <source>
        <dbReference type="ARBA" id="ARBA00012438"/>
    </source>
</evidence>
<dbReference type="InterPro" id="IPR003594">
    <property type="entry name" value="HATPase_dom"/>
</dbReference>
<evidence type="ECO:0000256" key="9">
    <source>
        <dbReference type="ARBA" id="ARBA00022989"/>
    </source>
</evidence>
<dbReference type="SUPFAM" id="SSF55874">
    <property type="entry name" value="ATPase domain of HSP90 chaperone/DNA topoisomerase II/histidine kinase"/>
    <property type="match status" value="1"/>
</dbReference>
<dbReference type="SMART" id="SM00388">
    <property type="entry name" value="HisKA"/>
    <property type="match status" value="1"/>
</dbReference>
<protein>
    <recommendedName>
        <fullName evidence="3">histidine kinase</fullName>
        <ecNumber evidence="3">2.7.13.3</ecNumber>
    </recommendedName>
</protein>
<keyword evidence="8" id="KW-0418">Kinase</keyword>
<keyword evidence="7 12" id="KW-0812">Transmembrane</keyword>
<dbReference type="OrthoDB" id="8127at2157"/>
<dbReference type="GeneID" id="60421829"/>
<evidence type="ECO:0000256" key="4">
    <source>
        <dbReference type="ARBA" id="ARBA00022475"/>
    </source>
</evidence>
<dbReference type="EMBL" id="CP012850">
    <property type="protein sequence ID" value="ALI36038.1"/>
    <property type="molecule type" value="Genomic_DNA"/>
</dbReference>
<dbReference type="Pfam" id="PF00512">
    <property type="entry name" value="HisKA"/>
    <property type="match status" value="1"/>
</dbReference>
<keyword evidence="5" id="KW-0597">Phosphoprotein</keyword>
<dbReference type="Pfam" id="PF02743">
    <property type="entry name" value="dCache_1"/>
    <property type="match status" value="1"/>
</dbReference>
<dbReference type="Gene3D" id="3.30.450.20">
    <property type="entry name" value="PAS domain"/>
    <property type="match status" value="2"/>
</dbReference>
<dbReference type="CDD" id="cd00082">
    <property type="entry name" value="HisKA"/>
    <property type="match status" value="1"/>
</dbReference>
<dbReference type="PRINTS" id="PR00344">
    <property type="entry name" value="BCTRLSENSOR"/>
</dbReference>
<dbReference type="InterPro" id="IPR036890">
    <property type="entry name" value="HATPase_C_sf"/>
</dbReference>
<keyword evidence="11 12" id="KW-0472">Membrane</keyword>
<evidence type="ECO:0000256" key="7">
    <source>
        <dbReference type="ARBA" id="ARBA00022692"/>
    </source>
</evidence>
<dbReference type="Gene3D" id="3.30.565.10">
    <property type="entry name" value="Histidine kinase-like ATPase, C-terminal domain"/>
    <property type="match status" value="1"/>
</dbReference>
<dbReference type="PANTHER" id="PTHR43711">
    <property type="entry name" value="TWO-COMPONENT HISTIDINE KINASE"/>
    <property type="match status" value="1"/>
</dbReference>
<comment type="subcellular location">
    <subcellularLocation>
        <location evidence="2">Cell membrane</location>
        <topology evidence="2">Multi-pass membrane protein</topology>
    </subcellularLocation>
</comment>
<keyword evidence="10" id="KW-0902">Two-component regulatory system</keyword>
<keyword evidence="9 12" id="KW-1133">Transmembrane helix</keyword>
<dbReference type="CDD" id="cd12914">
    <property type="entry name" value="PDC1_DGC_like"/>
    <property type="match status" value="1"/>
</dbReference>
<dbReference type="InterPro" id="IPR033479">
    <property type="entry name" value="dCache_1"/>
</dbReference>
<evidence type="ECO:0000256" key="1">
    <source>
        <dbReference type="ARBA" id="ARBA00000085"/>
    </source>
</evidence>
<keyword evidence="6 14" id="KW-0808">Transferase</keyword>
<feature type="domain" description="Histidine kinase" evidence="13">
    <location>
        <begin position="414"/>
        <end position="681"/>
    </location>
</feature>
<dbReference type="RefSeq" id="WP_196818382.1">
    <property type="nucleotide sequence ID" value="NZ_CP012850.1"/>
</dbReference>
<dbReference type="Gene3D" id="1.10.287.130">
    <property type="match status" value="1"/>
</dbReference>
<dbReference type="PANTHER" id="PTHR43711:SF1">
    <property type="entry name" value="HISTIDINE KINASE 1"/>
    <property type="match status" value="1"/>
</dbReference>
<dbReference type="PROSITE" id="PS50109">
    <property type="entry name" value="HIS_KIN"/>
    <property type="match status" value="1"/>
</dbReference>
<evidence type="ECO:0000256" key="12">
    <source>
        <dbReference type="SAM" id="Phobius"/>
    </source>
</evidence>
<dbReference type="InterPro" id="IPR050736">
    <property type="entry name" value="Sensor_HK_Regulatory"/>
</dbReference>
<dbReference type="InterPro" id="IPR003661">
    <property type="entry name" value="HisK_dim/P_dom"/>
</dbReference>
<comment type="catalytic activity">
    <reaction evidence="1">
        <text>ATP + protein L-histidine = ADP + protein N-phospho-L-histidine.</text>
        <dbReference type="EC" id="2.7.13.3"/>
    </reaction>
</comment>